<accession>J3MJN6</accession>
<dbReference type="Proteomes" id="UP000006038">
    <property type="component" value="Chromosome 7"/>
</dbReference>
<dbReference type="eggNOG" id="KOG0017">
    <property type="taxonomic scope" value="Eukaryota"/>
</dbReference>
<evidence type="ECO:0000313" key="1">
    <source>
        <dbReference type="EnsemblPlants" id="OB07G16180.1"/>
    </source>
</evidence>
<proteinExistence type="predicted"/>
<dbReference type="PANTHER" id="PTHR11439">
    <property type="entry name" value="GAG-POL-RELATED RETROTRANSPOSON"/>
    <property type="match status" value="1"/>
</dbReference>
<dbReference type="Gramene" id="OB07G16180.1">
    <property type="protein sequence ID" value="OB07G16180.1"/>
    <property type="gene ID" value="OB07G16180"/>
</dbReference>
<dbReference type="AlphaFoldDB" id="J3MJN6"/>
<dbReference type="EnsemblPlants" id="OB07G16180.1">
    <property type="protein sequence ID" value="OB07G16180.1"/>
    <property type="gene ID" value="OB07G16180"/>
</dbReference>
<protein>
    <submittedName>
        <fullName evidence="1">Uncharacterized protein</fullName>
    </submittedName>
</protein>
<reference evidence="1" key="2">
    <citation type="submission" date="2013-04" db="UniProtKB">
        <authorList>
            <consortium name="EnsemblPlants"/>
        </authorList>
    </citation>
    <scope>IDENTIFICATION</scope>
</reference>
<evidence type="ECO:0000313" key="2">
    <source>
        <dbReference type="Proteomes" id="UP000006038"/>
    </source>
</evidence>
<reference evidence="1" key="1">
    <citation type="journal article" date="2013" name="Nat. Commun.">
        <title>Whole-genome sequencing of Oryza brachyantha reveals mechanisms underlying Oryza genome evolution.</title>
        <authorList>
            <person name="Chen J."/>
            <person name="Huang Q."/>
            <person name="Gao D."/>
            <person name="Wang J."/>
            <person name="Lang Y."/>
            <person name="Liu T."/>
            <person name="Li B."/>
            <person name="Bai Z."/>
            <person name="Luis Goicoechea J."/>
            <person name="Liang C."/>
            <person name="Chen C."/>
            <person name="Zhang W."/>
            <person name="Sun S."/>
            <person name="Liao Y."/>
            <person name="Zhang X."/>
            <person name="Yang L."/>
            <person name="Song C."/>
            <person name="Wang M."/>
            <person name="Shi J."/>
            <person name="Liu G."/>
            <person name="Liu J."/>
            <person name="Zhou H."/>
            <person name="Zhou W."/>
            <person name="Yu Q."/>
            <person name="An N."/>
            <person name="Chen Y."/>
            <person name="Cai Q."/>
            <person name="Wang B."/>
            <person name="Liu B."/>
            <person name="Min J."/>
            <person name="Huang Y."/>
            <person name="Wu H."/>
            <person name="Li Z."/>
            <person name="Zhang Y."/>
            <person name="Yin Y."/>
            <person name="Song W."/>
            <person name="Jiang J."/>
            <person name="Jackson S.A."/>
            <person name="Wing R.A."/>
            <person name="Wang J."/>
            <person name="Chen M."/>
        </authorList>
    </citation>
    <scope>NUCLEOTIDE SEQUENCE [LARGE SCALE GENOMIC DNA]</scope>
    <source>
        <strain evidence="1">cv. IRGC 101232</strain>
    </source>
</reference>
<organism evidence="1">
    <name type="scientific">Oryza brachyantha</name>
    <name type="common">malo sina</name>
    <dbReference type="NCBI Taxonomy" id="4533"/>
    <lineage>
        <taxon>Eukaryota</taxon>
        <taxon>Viridiplantae</taxon>
        <taxon>Streptophyta</taxon>
        <taxon>Embryophyta</taxon>
        <taxon>Tracheophyta</taxon>
        <taxon>Spermatophyta</taxon>
        <taxon>Magnoliopsida</taxon>
        <taxon>Liliopsida</taxon>
        <taxon>Poales</taxon>
        <taxon>Poaceae</taxon>
        <taxon>BOP clade</taxon>
        <taxon>Oryzoideae</taxon>
        <taxon>Oryzeae</taxon>
        <taxon>Oryzinae</taxon>
        <taxon>Oryza</taxon>
    </lineage>
</organism>
<dbReference type="STRING" id="4533.J3MJN6"/>
<dbReference type="PANTHER" id="PTHR11439:SF483">
    <property type="entry name" value="PEPTIDE SYNTHASE GLIP-LIKE, PUTATIVE (AFU_ORTHOLOGUE AFUA_3G12920)-RELATED"/>
    <property type="match status" value="1"/>
</dbReference>
<sequence>MEDGANVNHHRDSVWASRLAQPALELDAVVDTPHQSSNLEWSSILHTPIRATKEEPCRHVADAESQDFWRQAMVEEMKSIEAGYVSRFMEKPTTKHWAAMKHILRYVAGTLNRGIQFRKKQMQASRLVCFSDSDMAGDTLIQTIGKVQLEFYSS</sequence>
<dbReference type="HOGENOM" id="CLU_1707026_0_0_1"/>
<keyword evidence="2" id="KW-1185">Reference proteome</keyword>
<name>J3MJN6_ORYBR</name>